<reference evidence="2" key="1">
    <citation type="journal article" date="2019" name="Int. J. Syst. Evol. Microbiol.">
        <title>The Global Catalogue of Microorganisms (GCM) 10K type strain sequencing project: providing services to taxonomists for standard genome sequencing and annotation.</title>
        <authorList>
            <consortium name="The Broad Institute Genomics Platform"/>
            <consortium name="The Broad Institute Genome Sequencing Center for Infectious Disease"/>
            <person name="Wu L."/>
            <person name="Ma J."/>
        </authorList>
    </citation>
    <scope>NUCLEOTIDE SEQUENCE [LARGE SCALE GENOMIC DNA]</scope>
    <source>
        <strain evidence="2">DFY41</strain>
    </source>
</reference>
<comment type="caution">
    <text evidence="1">The sequence shown here is derived from an EMBL/GenBank/DDBJ whole genome shotgun (WGS) entry which is preliminary data.</text>
</comment>
<protein>
    <recommendedName>
        <fullName evidence="3">SMI1/KNR4 family protein</fullName>
    </recommendedName>
</protein>
<evidence type="ECO:0008006" key="3">
    <source>
        <dbReference type="Google" id="ProtNLM"/>
    </source>
</evidence>
<name>A0ABW0BFU5_9ACTN</name>
<organism evidence="1 2">
    <name type="scientific">Nocardioides taihuensis</name>
    <dbReference type="NCBI Taxonomy" id="1835606"/>
    <lineage>
        <taxon>Bacteria</taxon>
        <taxon>Bacillati</taxon>
        <taxon>Actinomycetota</taxon>
        <taxon>Actinomycetes</taxon>
        <taxon>Propionibacteriales</taxon>
        <taxon>Nocardioidaceae</taxon>
        <taxon>Nocardioides</taxon>
    </lineage>
</organism>
<dbReference type="Proteomes" id="UP001596087">
    <property type="component" value="Unassembled WGS sequence"/>
</dbReference>
<sequence length="151" mass="16877">MADLETTLAKTRWPAPAARASRSWESAVNLQHTSPIVDPSLVERLIPDERLLLLHPPPFRTVAEYQTYEGDFWTEHGALAEIDSAEALVVAEFELGSDSVVILDYRFDPAPALQLKYPERWGEPNHWVQIAGSIDQLVELLDLRLGTSSGD</sequence>
<dbReference type="EMBL" id="JBHSKD010000004">
    <property type="protein sequence ID" value="MFC5175646.1"/>
    <property type="molecule type" value="Genomic_DNA"/>
</dbReference>
<keyword evidence="2" id="KW-1185">Reference proteome</keyword>
<proteinExistence type="predicted"/>
<accession>A0ABW0BFU5</accession>
<dbReference type="RefSeq" id="WP_378586736.1">
    <property type="nucleotide sequence ID" value="NZ_JBHSKD010000004.1"/>
</dbReference>
<evidence type="ECO:0000313" key="1">
    <source>
        <dbReference type="EMBL" id="MFC5175646.1"/>
    </source>
</evidence>
<evidence type="ECO:0000313" key="2">
    <source>
        <dbReference type="Proteomes" id="UP001596087"/>
    </source>
</evidence>
<gene>
    <name evidence="1" type="ORF">ACFPGP_03115</name>
</gene>